<evidence type="ECO:0000313" key="2">
    <source>
        <dbReference type="EMBL" id="PHU36790.1"/>
    </source>
</evidence>
<dbReference type="AlphaFoldDB" id="A0A2G3E0X0"/>
<evidence type="ECO:0000256" key="1">
    <source>
        <dbReference type="SAM" id="Phobius"/>
    </source>
</evidence>
<dbReference type="RefSeq" id="WP_099386773.1">
    <property type="nucleotide sequence ID" value="NZ_JANSWH010000061.1"/>
</dbReference>
<name>A0A2G3E0X0_9FIRM</name>
<feature type="transmembrane region" description="Helical" evidence="1">
    <location>
        <begin position="430"/>
        <end position="456"/>
    </location>
</feature>
<reference evidence="2 3" key="1">
    <citation type="submission" date="2017-10" db="EMBL/GenBank/DDBJ databases">
        <title>Resolving the taxonomy of Roseburia spp., Eubacterium rectale and Agathobacter spp. through phylogenomic analysis.</title>
        <authorList>
            <person name="Sheridan P.O."/>
            <person name="Walker A.W."/>
            <person name="Duncan S.H."/>
            <person name="Scott K.P."/>
            <person name="Toole P.W.O."/>
            <person name="Luis P."/>
            <person name="Flint H.J."/>
        </authorList>
    </citation>
    <scope>NUCLEOTIDE SEQUENCE [LARGE SCALE GENOMIC DNA]</scope>
    <source>
        <strain evidence="2 3">JK623</strain>
    </source>
</reference>
<accession>A0A2G3E0X0</accession>
<protein>
    <submittedName>
        <fullName evidence="2">Uncharacterized protein</fullName>
    </submittedName>
</protein>
<feature type="transmembrane region" description="Helical" evidence="1">
    <location>
        <begin position="205"/>
        <end position="226"/>
    </location>
</feature>
<keyword evidence="1" id="KW-0472">Membrane</keyword>
<feature type="transmembrane region" description="Helical" evidence="1">
    <location>
        <begin position="260"/>
        <end position="279"/>
    </location>
</feature>
<keyword evidence="1" id="KW-0812">Transmembrane</keyword>
<keyword evidence="1" id="KW-1133">Transmembrane helix</keyword>
<reference evidence="2 3" key="2">
    <citation type="submission" date="2017-10" db="EMBL/GenBank/DDBJ databases">
        <authorList>
            <person name="Banno H."/>
            <person name="Chua N.-H."/>
        </authorList>
    </citation>
    <scope>NUCLEOTIDE SEQUENCE [LARGE SCALE GENOMIC DNA]</scope>
    <source>
        <strain evidence="2 3">JK623</strain>
    </source>
</reference>
<feature type="transmembrane region" description="Helical" evidence="1">
    <location>
        <begin position="20"/>
        <end position="38"/>
    </location>
</feature>
<dbReference type="EMBL" id="PDYG01000123">
    <property type="protein sequence ID" value="PHU36790.1"/>
    <property type="molecule type" value="Genomic_DNA"/>
</dbReference>
<organism evidence="2 3">
    <name type="scientific">Agathobacter ruminis</name>
    <dbReference type="NCBI Taxonomy" id="1712665"/>
    <lineage>
        <taxon>Bacteria</taxon>
        <taxon>Bacillati</taxon>
        <taxon>Bacillota</taxon>
        <taxon>Clostridia</taxon>
        <taxon>Lachnospirales</taxon>
        <taxon>Lachnospiraceae</taxon>
        <taxon>Agathobacter</taxon>
    </lineage>
</organism>
<dbReference type="Proteomes" id="UP000224563">
    <property type="component" value="Unassembled WGS sequence"/>
</dbReference>
<feature type="transmembrane region" description="Helical" evidence="1">
    <location>
        <begin position="285"/>
        <end position="301"/>
    </location>
</feature>
<gene>
    <name evidence="2" type="ORF">CSX02_11500</name>
</gene>
<proteinExistence type="predicted"/>
<feature type="transmembrane region" description="Helical" evidence="1">
    <location>
        <begin position="174"/>
        <end position="193"/>
    </location>
</feature>
<evidence type="ECO:0000313" key="3">
    <source>
        <dbReference type="Proteomes" id="UP000224563"/>
    </source>
</evidence>
<keyword evidence="3" id="KW-1185">Reference proteome</keyword>
<sequence>MKYLGMMMIVYFLHLMLKLNWIVTAIVLAIGMIAVLFWRKKDVLQKRQYQRFQETCLYLEMMFRAFLKSGKIDAALSDTAISVNPGPLKAILTEACDHIQLTFDESEVTADALEMIAKAYDCKRVKDLHDFMLRVEMTGGERREAIALMEEDENRWKMRIEDSIRDRKKSLREIVLSVIASLVICSCILYLPVMNLDISANIVTQTLSVVVIALDVLIIFGGAKFLNEDWIKLDAFSDEKRSTQRLNDYRNYDMSKGWRNSLLAGIPFMILSAICIILKHPWYGAFGLAVSFVVLNQHYIGQTLRRRQVQKEIRSAFPHWLVDLVLLLQTENVQVAIQKSTLHAPQILMTDLSRLEQELIVDPESARPYHHFLQDFQMPQISTAMSMLYALSMGNSGNAKGQLMNLVSNNYRALDEAEQVRLKDKCSGMYLLFLAPVLTASMKLIADMLMFLFAFMGQTG</sequence>
<comment type="caution">
    <text evidence="2">The sequence shown here is derived from an EMBL/GenBank/DDBJ whole genome shotgun (WGS) entry which is preliminary data.</text>
</comment>